<protein>
    <recommendedName>
        <fullName evidence="4">Autophagy-related protein 2</fullName>
    </recommendedName>
</protein>
<dbReference type="Pfam" id="PF13329">
    <property type="entry name" value="ATG2_CAD"/>
    <property type="match status" value="2"/>
</dbReference>
<reference evidence="13" key="1">
    <citation type="submission" date="2021-03" db="EMBL/GenBank/DDBJ databases">
        <authorList>
            <consortium name="Genoscope - CEA"/>
            <person name="William W."/>
        </authorList>
    </citation>
    <scope>NUCLEOTIDE SEQUENCE</scope>
    <source>
        <strain evidence="13">Doubled-haploid Pahang</strain>
    </source>
</reference>
<name>A0A804JIZ0_MUSAM</name>
<dbReference type="InParanoid" id="A0A804JIZ0"/>
<reference evidence="14" key="2">
    <citation type="submission" date="2021-05" db="UniProtKB">
        <authorList>
            <consortium name="EnsemblPlants"/>
        </authorList>
    </citation>
    <scope>IDENTIFICATION</scope>
    <source>
        <strain evidence="14">subsp. malaccensis</strain>
    </source>
</reference>
<dbReference type="GO" id="GO:0000425">
    <property type="term" value="P:pexophagy"/>
    <property type="evidence" value="ECO:0000318"/>
    <property type="project" value="GO_Central"/>
</dbReference>
<dbReference type="GO" id="GO:0061908">
    <property type="term" value="C:phagophore"/>
    <property type="evidence" value="ECO:0000318"/>
    <property type="project" value="GO_Central"/>
</dbReference>
<evidence type="ECO:0000256" key="1">
    <source>
        <dbReference type="ARBA" id="ARBA00004406"/>
    </source>
</evidence>
<sequence>MFWPWDFLPSSAIKRAFRSLLQKNLGDVILGDIDFDQLDVRLATGTICLSDLALDVDFLNQKIVGAPVMVKEGSIKSLSIKIPWKLTQNIEIELDELELVFGQSSGSNITLPDCSPSGYDVEQHSTNVEKLKLGNLENCYSYGYVHEGVKAIADTVKKCLTRFHGRINSVTVGFDLQSAFDELLVLRIKEIDFETYVSEDSMSKVVSYLKFQEANVEFLQMNYIDESTEPHKHRGRSFNKRVLQNGAIPILTGPNGGFSGTIKLSIPCENGSLDIHKVNADVSIDSVELRVQPNIIEWATSAWQSLNIGASHCQENQSEVNSDYNGSVDQFDECSNGMRSSQAYSERVDTTLQAALGNVSVILFLNNDDQKLPRGPNNFFDPLVSELNSESYMTCLSSSDVFSATEVNHHNKKMHHLESKCQDIIFNLKTCSQDAKFSASVKHINLDAYYDTQKYAVGFSSDDCKNISSEQIFLSHYLQEKVHGSLPTFPFQIQYHGLESALEDNTLNGLTHVRLLESFGECSCTFSVNSNDQKDPVTDSCMADRVWSLASSHERNRNKVIGEGFNFSSISHMEDLEKSNFKIRQELILNSALCLHIKLCSLWINLDDHDYKILYCLLNNVTDGCSKAANGMDSSIDNDINNEQMSLSSYNASQISILLDCDTINACIRFNELVEVAQPLQKELQGSWVCFKLKLNKFESLSVLSIDGITNGKFLWLNHGEGDLWGSKINRDRDESELLLITCRSSAMSRGNGEGSNVFFGPAGTAVTHTWNPESQQSYTSVIARCWTVIAPSAQLDWINTLYLYFSSSLREKESLVNDGTASKESFFLDLMDVGLSYEPQNKQSPVSSEDWDFVNFCDVEPDNEPDKMYTACLLAASSLSLSTHFRSDSAMDYHFHTRDVGLLISESIGFMHDIDGYSVAYLQKYGYTKIGQVSLLQFILRIRGLYWEIECAESHIDLESCCDTTYGLIQLIAQLQQLYAPDVEDVLMHSESSWNTIQQAGKEQNSGYMADISSSNSIISGSGSSTVNEDCQASGLLDDIVENAFKCHAMSDYCNIQSHNLLEQYKLGNISKSKVNVRDSDSSYISEMGNLLNQSVNKTWIDDGLMIIEDYFSINLPEGKFLPDNTYAADCPAKGRILLRNMDAKWRMYDGHDWIKSNGVSMCSVISNGRDRNVCLELSLSGLHLQYDMYPEGKTNASTLSLSVQDFYLFDTSRDAPWKMGNAGMPPWLYLELLPLRLHLDQAHINFLMSFFNQGPFDDFSPGSSNVLDESDMSKIVEALSAFIQKCEVRPVVIHVDYTPRHFNPAALGRGNYVELLNLVPWKGVELQLKHVCATGVHGWSNVCETVLGIWLEDVAHSQVPNILKGLTPANSLFSVCSGFSKLVMLPVKSYKNDCKLLKGMKRGAFAFVKSISIEAARLGVHLAAGTNDILLQAEDILKSAPKSETERKKANVRYNQPENVHEGIQQAYESLSDGFGRTISALVGTPLKDFQHGAGTGSALATAVHAVPAAAIYPLSYSARAVYSTLLGLRNSMDPDHKRQSMEKYRGPSPITRSPN</sequence>
<dbReference type="GO" id="GO:0061709">
    <property type="term" value="P:reticulophagy"/>
    <property type="evidence" value="ECO:0000318"/>
    <property type="project" value="GO_Central"/>
</dbReference>
<dbReference type="GO" id="GO:0032266">
    <property type="term" value="F:phosphatidylinositol-3-phosphate binding"/>
    <property type="evidence" value="ECO:0000318"/>
    <property type="project" value="GO_Central"/>
</dbReference>
<dbReference type="GO" id="GO:0000407">
    <property type="term" value="C:phagophore assembly site"/>
    <property type="evidence" value="ECO:0000318"/>
    <property type="project" value="GO_Central"/>
</dbReference>
<evidence type="ECO:0000256" key="2">
    <source>
        <dbReference type="ARBA" id="ARBA00004623"/>
    </source>
</evidence>
<dbReference type="GO" id="GO:0000422">
    <property type="term" value="P:autophagy of mitochondrion"/>
    <property type="evidence" value="ECO:0000318"/>
    <property type="project" value="GO_Central"/>
</dbReference>
<evidence type="ECO:0000256" key="4">
    <source>
        <dbReference type="ARBA" id="ARBA00018070"/>
    </source>
</evidence>
<dbReference type="GO" id="GO:0043495">
    <property type="term" value="F:protein-membrane adaptor activity"/>
    <property type="evidence" value="ECO:0000318"/>
    <property type="project" value="GO_Central"/>
</dbReference>
<comment type="similarity">
    <text evidence="3">Belongs to the ATG2 family.</text>
</comment>
<keyword evidence="5" id="KW-0813">Transport</keyword>
<feature type="compositionally biased region" description="Basic and acidic residues" evidence="12">
    <location>
        <begin position="1535"/>
        <end position="1548"/>
    </location>
</feature>
<dbReference type="GO" id="GO:0034045">
    <property type="term" value="C:phagophore assembly site membrane"/>
    <property type="evidence" value="ECO:0007669"/>
    <property type="project" value="UniProtKB-SubCell"/>
</dbReference>
<feature type="region of interest" description="Disordered" evidence="12">
    <location>
        <begin position="1534"/>
        <end position="1558"/>
    </location>
</feature>
<keyword evidence="15" id="KW-1185">Reference proteome</keyword>
<keyword evidence="9" id="KW-0472">Membrane</keyword>
<dbReference type="OMA" id="EHGLAWR"/>
<evidence type="ECO:0000313" key="13">
    <source>
        <dbReference type="EMBL" id="CAG1847004.1"/>
    </source>
</evidence>
<dbReference type="GO" id="GO:0006869">
    <property type="term" value="P:lipid transport"/>
    <property type="evidence" value="ECO:0007669"/>
    <property type="project" value="UniProtKB-KW"/>
</dbReference>
<dbReference type="InterPro" id="IPR026849">
    <property type="entry name" value="ATG2"/>
</dbReference>
<evidence type="ECO:0000256" key="10">
    <source>
        <dbReference type="ARBA" id="ARBA00024479"/>
    </source>
</evidence>
<dbReference type="GO" id="GO:0000045">
    <property type="term" value="P:autophagosome assembly"/>
    <property type="evidence" value="ECO:0000318"/>
    <property type="project" value="GO_Central"/>
</dbReference>
<evidence type="ECO:0000256" key="6">
    <source>
        <dbReference type="ARBA" id="ARBA00022824"/>
    </source>
</evidence>
<dbReference type="GO" id="GO:0061723">
    <property type="term" value="P:glycophagy"/>
    <property type="evidence" value="ECO:0000318"/>
    <property type="project" value="GO_Central"/>
</dbReference>
<organism evidence="14 15">
    <name type="scientific">Musa acuminata subsp. malaccensis</name>
    <name type="common">Wild banana</name>
    <name type="synonym">Musa malaccensis</name>
    <dbReference type="NCBI Taxonomy" id="214687"/>
    <lineage>
        <taxon>Eukaryota</taxon>
        <taxon>Viridiplantae</taxon>
        <taxon>Streptophyta</taxon>
        <taxon>Embryophyta</taxon>
        <taxon>Tracheophyta</taxon>
        <taxon>Spermatophyta</taxon>
        <taxon>Magnoliopsida</taxon>
        <taxon>Liliopsida</taxon>
        <taxon>Zingiberales</taxon>
        <taxon>Musaceae</taxon>
        <taxon>Musa</taxon>
    </lineage>
</organism>
<keyword evidence="8" id="KW-0445">Lipid transport</keyword>
<evidence type="ECO:0000256" key="8">
    <source>
        <dbReference type="ARBA" id="ARBA00023055"/>
    </source>
</evidence>
<dbReference type="GO" id="GO:0005789">
    <property type="term" value="C:endoplasmic reticulum membrane"/>
    <property type="evidence" value="ECO:0007669"/>
    <property type="project" value="UniProtKB-SubCell"/>
</dbReference>
<evidence type="ECO:0000313" key="15">
    <source>
        <dbReference type="Proteomes" id="UP000012960"/>
    </source>
</evidence>
<dbReference type="GO" id="GO:0034727">
    <property type="term" value="P:piecemeal microautophagy of the nucleus"/>
    <property type="evidence" value="ECO:0000318"/>
    <property type="project" value="GO_Central"/>
</dbReference>
<keyword evidence="6" id="KW-0256">Endoplasmic reticulum</keyword>
<evidence type="ECO:0000256" key="5">
    <source>
        <dbReference type="ARBA" id="ARBA00022448"/>
    </source>
</evidence>
<gene>
    <name evidence="13" type="ORF">GSMUA_167990.1</name>
</gene>
<proteinExistence type="inferred from homology"/>
<dbReference type="EnsemblPlants" id="Ma06_t21900.1">
    <property type="protein sequence ID" value="Ma06_p21900.1"/>
    <property type="gene ID" value="Ma06_g21900"/>
</dbReference>
<accession>A0A804JIZ0</accession>
<evidence type="ECO:0000256" key="12">
    <source>
        <dbReference type="SAM" id="MobiDB-lite"/>
    </source>
</evidence>
<evidence type="ECO:0000256" key="3">
    <source>
        <dbReference type="ARBA" id="ARBA00009714"/>
    </source>
</evidence>
<dbReference type="OrthoDB" id="18982at2759"/>
<evidence type="ECO:0000256" key="9">
    <source>
        <dbReference type="ARBA" id="ARBA00023136"/>
    </source>
</evidence>
<evidence type="ECO:0000313" key="14">
    <source>
        <dbReference type="EnsemblPlants" id="Ma06_p21900.1"/>
    </source>
</evidence>
<comment type="catalytic activity">
    <reaction evidence="10">
        <text>a 1,2-diacyl-sn-glycero-3-phospho-L-serine(in) = a 1,2-diacyl-sn-glycero-3-phospho-L-serine(out)</text>
        <dbReference type="Rhea" id="RHEA:38663"/>
        <dbReference type="ChEBI" id="CHEBI:57262"/>
    </reaction>
</comment>
<evidence type="ECO:0000256" key="7">
    <source>
        <dbReference type="ARBA" id="ARBA00023006"/>
    </source>
</evidence>
<dbReference type="PANTHER" id="PTHR13190">
    <property type="entry name" value="AUTOPHAGY-RELATED 2, ISOFORM A"/>
    <property type="match status" value="1"/>
</dbReference>
<dbReference type="PANTHER" id="PTHR13190:SF1">
    <property type="entry name" value="AUTOPHAGY-RELATED 2, ISOFORM A"/>
    <property type="match status" value="1"/>
</dbReference>
<dbReference type="Gramene" id="Ma06_t21900.1">
    <property type="protein sequence ID" value="Ma06_p21900.1"/>
    <property type="gene ID" value="Ma06_g21900"/>
</dbReference>
<keyword evidence="7" id="KW-0072">Autophagy</keyword>
<dbReference type="EMBL" id="HG996471">
    <property type="protein sequence ID" value="CAG1847004.1"/>
    <property type="molecule type" value="Genomic_DNA"/>
</dbReference>
<dbReference type="Proteomes" id="UP000012960">
    <property type="component" value="Unplaced"/>
</dbReference>
<comment type="catalytic activity">
    <reaction evidence="11">
        <text>a 1,2-diacyl-sn-glycero-3-phosphoethanolamine(in) = a 1,2-diacyl-sn-glycero-3-phosphoethanolamine(out)</text>
        <dbReference type="Rhea" id="RHEA:38895"/>
        <dbReference type="ChEBI" id="CHEBI:64612"/>
    </reaction>
</comment>
<comment type="subcellular location">
    <subcellularLocation>
        <location evidence="1">Endoplasmic reticulum membrane</location>
        <topology evidence="1">Peripheral membrane protein</topology>
    </subcellularLocation>
    <subcellularLocation>
        <location evidence="2">Preautophagosomal structure membrane</location>
        <topology evidence="2">Peripheral membrane protein</topology>
    </subcellularLocation>
</comment>
<evidence type="ECO:0000256" key="11">
    <source>
        <dbReference type="ARBA" id="ARBA00024615"/>
    </source>
</evidence>